<dbReference type="AlphaFoldDB" id="A0A0H2V244"/>
<name>A0A0H2V244_SHIFL</name>
<dbReference type="Proteomes" id="UP000001006">
    <property type="component" value="Chromosome"/>
</dbReference>
<proteinExistence type="predicted"/>
<evidence type="ECO:0008006" key="4">
    <source>
        <dbReference type="Google" id="ProtNLM"/>
    </source>
</evidence>
<dbReference type="InterPro" id="IPR022540">
    <property type="entry name" value="DUF2556"/>
</dbReference>
<keyword evidence="1" id="KW-1133">Transmembrane helix</keyword>
<evidence type="ECO:0000256" key="1">
    <source>
        <dbReference type="SAM" id="Phobius"/>
    </source>
</evidence>
<dbReference type="EMBL" id="AE005674">
    <property type="protein sequence ID" value="AAN44765.1"/>
    <property type="molecule type" value="Genomic_DNA"/>
</dbReference>
<organism evidence="2 3">
    <name type="scientific">Shigella flexneri</name>
    <dbReference type="NCBI Taxonomy" id="623"/>
    <lineage>
        <taxon>Bacteria</taxon>
        <taxon>Pseudomonadati</taxon>
        <taxon>Pseudomonadota</taxon>
        <taxon>Gammaproteobacteria</taxon>
        <taxon>Enterobacterales</taxon>
        <taxon>Enterobacteriaceae</taxon>
        <taxon>Shigella</taxon>
    </lineage>
</organism>
<protein>
    <recommendedName>
        <fullName evidence="4">DUF2556 domain-containing protein</fullName>
    </recommendedName>
</protein>
<dbReference type="PaxDb" id="198214-SF3301"/>
<sequence length="75" mass="9007">MVKHAQAQVMIRKYWWLVVFAVFVFLFDTLLMQWIELLTTETDKCRNMNSVNPLKLVNCDELNFQDRMSVMTPTY</sequence>
<dbReference type="Pfam" id="PF10831">
    <property type="entry name" value="DUF2556"/>
    <property type="match status" value="1"/>
</dbReference>
<dbReference type="RefSeq" id="NP_709058.1">
    <property type="nucleotide sequence ID" value="NC_004337.2"/>
</dbReference>
<evidence type="ECO:0000313" key="3">
    <source>
        <dbReference type="Proteomes" id="UP000001006"/>
    </source>
</evidence>
<dbReference type="KEGG" id="sfl:SF3301"/>
<keyword evidence="1" id="KW-0812">Transmembrane</keyword>
<evidence type="ECO:0000313" key="2">
    <source>
        <dbReference type="EMBL" id="AAN44765.1"/>
    </source>
</evidence>
<dbReference type="PATRIC" id="fig|198214.7.peg.3909"/>
<feature type="transmembrane region" description="Helical" evidence="1">
    <location>
        <begin position="14"/>
        <end position="35"/>
    </location>
</feature>
<gene>
    <name evidence="2" type="primary">yhdU</name>
    <name evidence="2" type="ordered locus">SF3301</name>
</gene>
<dbReference type="GeneID" id="1027056"/>
<accession>A0A0H2V244</accession>
<keyword evidence="3" id="KW-1185">Reference proteome</keyword>
<reference evidence="2 3" key="1">
    <citation type="journal article" date="2002" name="Nucleic Acids Res.">
        <title>Genome sequence of Shigella flexneri 2a: insights into pathogenicity through comparison with genomes of Escherichia coli K12 and O157.</title>
        <authorList>
            <person name="Jin Q."/>
            <person name="Yuan Z."/>
            <person name="Xu J."/>
            <person name="Wang Y."/>
            <person name="Shen Y."/>
            <person name="Lu W."/>
            <person name="Wang J."/>
            <person name="Liu H."/>
            <person name="Yang J."/>
            <person name="Yang F."/>
            <person name="Zhang X."/>
            <person name="Zhang J."/>
            <person name="Yang G."/>
            <person name="Wu H."/>
            <person name="Qu D."/>
            <person name="Dong J."/>
            <person name="Sun L."/>
            <person name="Xue Y."/>
            <person name="Zhao A."/>
            <person name="Gao Y."/>
            <person name="Zhu J."/>
            <person name="Kan B."/>
            <person name="Ding K."/>
            <person name="Chen S."/>
            <person name="Cheng H."/>
            <person name="Yao Z."/>
            <person name="He B."/>
            <person name="Chen R."/>
            <person name="Ma D."/>
            <person name="Qiang B."/>
            <person name="Wen Y."/>
            <person name="Hou Y."/>
            <person name="Yu J."/>
        </authorList>
    </citation>
    <scope>NUCLEOTIDE SEQUENCE [LARGE SCALE GENOMIC DNA]</scope>
    <source>
        <strain evidence="3">301 / Serotype 2a</strain>
    </source>
</reference>
<dbReference type="HOGENOM" id="CLU_2914126_0_0_6"/>
<keyword evidence="1" id="KW-0472">Membrane</keyword>